<evidence type="ECO:0000313" key="2">
    <source>
        <dbReference type="EMBL" id="STO37948.1"/>
    </source>
</evidence>
<dbReference type="Gene3D" id="3.40.630.30">
    <property type="match status" value="1"/>
</dbReference>
<proteinExistence type="predicted"/>
<dbReference type="InterPro" id="IPR016181">
    <property type="entry name" value="Acyl_CoA_acyltransferase"/>
</dbReference>
<keyword evidence="2" id="KW-0808">Transferase</keyword>
<dbReference type="SUPFAM" id="SSF55729">
    <property type="entry name" value="Acyl-CoA N-acyltransferases (Nat)"/>
    <property type="match status" value="1"/>
</dbReference>
<dbReference type="GO" id="GO:0016747">
    <property type="term" value="F:acyltransferase activity, transferring groups other than amino-acyl groups"/>
    <property type="evidence" value="ECO:0007669"/>
    <property type="project" value="InterPro"/>
</dbReference>
<reference evidence="2 3" key="1">
    <citation type="submission" date="2018-06" db="EMBL/GenBank/DDBJ databases">
        <authorList>
            <consortium name="Pathogen Informatics"/>
            <person name="Doyle S."/>
        </authorList>
    </citation>
    <scope>NUCLEOTIDE SEQUENCE [LARGE SCALE GENOMIC DNA]</scope>
    <source>
        <strain evidence="2 3">NCTC11413</strain>
    </source>
</reference>
<sequence>MMQQQLKTFEQLTTQELFQIYQARTAVFVVEQQCPYQEVDEIDLHAFHLWLSEQQQLVAYARIFLQNDCVHFGRVLVMPDFRGKGYAQTLIKNTLAFIQQQFPNCPIEIQAQHYLQAFYQQFGFVAISDVYLEDNIPHIYMRKA</sequence>
<evidence type="ECO:0000259" key="1">
    <source>
        <dbReference type="PROSITE" id="PS51186"/>
    </source>
</evidence>
<name>A0A377H6I2_9PAST</name>
<gene>
    <name evidence="2" type="ORF">NCTC11413_01070</name>
</gene>
<dbReference type="Pfam" id="PF13673">
    <property type="entry name" value="Acetyltransf_10"/>
    <property type="match status" value="1"/>
</dbReference>
<accession>A0A377H6I2</accession>
<dbReference type="PROSITE" id="PS51186">
    <property type="entry name" value="GNAT"/>
    <property type="match status" value="1"/>
</dbReference>
<dbReference type="EMBL" id="UGGZ01000001">
    <property type="protein sequence ID" value="STO37948.1"/>
    <property type="molecule type" value="Genomic_DNA"/>
</dbReference>
<dbReference type="AlphaFoldDB" id="A0A377H6I2"/>
<protein>
    <submittedName>
        <fullName evidence="2">Putative acyltransferase</fullName>
    </submittedName>
</protein>
<dbReference type="InterPro" id="IPR000182">
    <property type="entry name" value="GNAT_dom"/>
</dbReference>
<evidence type="ECO:0000313" key="3">
    <source>
        <dbReference type="Proteomes" id="UP000254232"/>
    </source>
</evidence>
<feature type="domain" description="N-acetyltransferase" evidence="1">
    <location>
        <begin position="7"/>
        <end position="144"/>
    </location>
</feature>
<keyword evidence="2" id="KW-0012">Acyltransferase</keyword>
<organism evidence="2 3">
    <name type="scientific">Gallibacterium anatis</name>
    <dbReference type="NCBI Taxonomy" id="750"/>
    <lineage>
        <taxon>Bacteria</taxon>
        <taxon>Pseudomonadati</taxon>
        <taxon>Pseudomonadota</taxon>
        <taxon>Gammaproteobacteria</taxon>
        <taxon>Pasteurellales</taxon>
        <taxon>Pasteurellaceae</taxon>
        <taxon>Gallibacterium</taxon>
    </lineage>
</organism>
<dbReference type="CDD" id="cd04301">
    <property type="entry name" value="NAT_SF"/>
    <property type="match status" value="1"/>
</dbReference>
<dbReference type="Proteomes" id="UP000254232">
    <property type="component" value="Unassembled WGS sequence"/>
</dbReference>